<organism evidence="2 3">
    <name type="scientific">Neopusillimonas maritima</name>
    <dbReference type="NCBI Taxonomy" id="2026239"/>
    <lineage>
        <taxon>Bacteria</taxon>
        <taxon>Pseudomonadati</taxon>
        <taxon>Pseudomonadota</taxon>
        <taxon>Betaproteobacteria</taxon>
        <taxon>Burkholderiales</taxon>
        <taxon>Alcaligenaceae</taxon>
        <taxon>Neopusillimonas</taxon>
    </lineage>
</organism>
<evidence type="ECO:0000313" key="2">
    <source>
        <dbReference type="EMBL" id="RIY41153.1"/>
    </source>
</evidence>
<keyword evidence="1" id="KW-0472">Membrane</keyword>
<reference evidence="2 3" key="1">
    <citation type="submission" date="2017-08" db="EMBL/GenBank/DDBJ databases">
        <title>Pusillimonas indicus sp. nov., a member of the family Alcaligenaceae isolated from surface seawater.</title>
        <authorList>
            <person name="Li J."/>
        </authorList>
    </citation>
    <scope>NUCLEOTIDE SEQUENCE [LARGE SCALE GENOMIC DNA]</scope>
    <source>
        <strain evidence="2 3">L52-1-41</strain>
    </source>
</reference>
<protein>
    <submittedName>
        <fullName evidence="2">Uncharacterized protein</fullName>
    </submittedName>
</protein>
<sequence>MHFDDFSLTAFCSSLTFFALSLRLFFGRLAYARATYLMIYALIFFCVIAPVASIVRVTFNFVFDLNSALALVLTSLGLQLLCIWAAQFFSFGPAPKT</sequence>
<feature type="transmembrane region" description="Helical" evidence="1">
    <location>
        <begin position="38"/>
        <end position="63"/>
    </location>
</feature>
<dbReference type="EMBL" id="NQYH01000005">
    <property type="protein sequence ID" value="RIY41153.1"/>
    <property type="molecule type" value="Genomic_DNA"/>
</dbReference>
<feature type="transmembrane region" description="Helical" evidence="1">
    <location>
        <begin position="6"/>
        <end position="26"/>
    </location>
</feature>
<evidence type="ECO:0000313" key="3">
    <source>
        <dbReference type="Proteomes" id="UP000266206"/>
    </source>
</evidence>
<feature type="transmembrane region" description="Helical" evidence="1">
    <location>
        <begin position="69"/>
        <end position="91"/>
    </location>
</feature>
<comment type="caution">
    <text evidence="2">The sequence shown here is derived from an EMBL/GenBank/DDBJ whole genome shotgun (WGS) entry which is preliminary data.</text>
</comment>
<keyword evidence="1" id="KW-0812">Transmembrane</keyword>
<dbReference type="Proteomes" id="UP000266206">
    <property type="component" value="Unassembled WGS sequence"/>
</dbReference>
<accession>A0A3A1YSE1</accession>
<name>A0A3A1YSE1_9BURK</name>
<proteinExistence type="predicted"/>
<dbReference type="AlphaFoldDB" id="A0A3A1YSE1"/>
<gene>
    <name evidence="2" type="ORF">CJP73_08390</name>
</gene>
<evidence type="ECO:0000256" key="1">
    <source>
        <dbReference type="SAM" id="Phobius"/>
    </source>
</evidence>
<keyword evidence="1" id="KW-1133">Transmembrane helix</keyword>
<dbReference type="RefSeq" id="WP_119516143.1">
    <property type="nucleotide sequence ID" value="NZ_NQYH01000005.1"/>
</dbReference>